<organism evidence="1 2">
    <name type="scientific">Luteimonas endophytica</name>
    <dbReference type="NCBI Taxonomy" id="3042023"/>
    <lineage>
        <taxon>Bacteria</taxon>
        <taxon>Pseudomonadati</taxon>
        <taxon>Pseudomonadota</taxon>
        <taxon>Gammaproteobacteria</taxon>
        <taxon>Lysobacterales</taxon>
        <taxon>Lysobacteraceae</taxon>
        <taxon>Luteimonas</taxon>
    </lineage>
</organism>
<protein>
    <recommendedName>
        <fullName evidence="3">ABM domain-containing protein</fullName>
    </recommendedName>
</protein>
<accession>A0ABT6J6R9</accession>
<evidence type="ECO:0008006" key="3">
    <source>
        <dbReference type="Google" id="ProtNLM"/>
    </source>
</evidence>
<dbReference type="EMBL" id="JARXRM010000012">
    <property type="protein sequence ID" value="MDH5821888.1"/>
    <property type="molecule type" value="Genomic_DNA"/>
</dbReference>
<proteinExistence type="predicted"/>
<dbReference type="Proteomes" id="UP001156940">
    <property type="component" value="Unassembled WGS sequence"/>
</dbReference>
<dbReference type="RefSeq" id="WP_280572687.1">
    <property type="nucleotide sequence ID" value="NZ_JARXRM010000012.1"/>
</dbReference>
<evidence type="ECO:0000313" key="1">
    <source>
        <dbReference type="EMBL" id="MDH5821888.1"/>
    </source>
</evidence>
<dbReference type="InterPro" id="IPR011008">
    <property type="entry name" value="Dimeric_a/b-barrel"/>
</dbReference>
<reference evidence="1 2" key="1">
    <citation type="submission" date="2023-04" db="EMBL/GenBank/DDBJ databases">
        <title>Luteimonas endophyticus RD2P54.</title>
        <authorList>
            <person name="Sun J.-Q."/>
        </authorList>
    </citation>
    <scope>NUCLEOTIDE SEQUENCE [LARGE SCALE GENOMIC DNA]</scope>
    <source>
        <strain evidence="1 2">RD2P54</strain>
    </source>
</reference>
<comment type="caution">
    <text evidence="1">The sequence shown here is derived from an EMBL/GenBank/DDBJ whole genome shotgun (WGS) entry which is preliminary data.</text>
</comment>
<sequence length="112" mass="12867">MAILREWRAEIRRELADEYVTYVERTGIAAYRETPGNLWAGIAVRDLDDQRTEIVTLSLWVSLDAIAAFAGEPIDRARYFPEDDRFLLTRPERVQHYRYRGTAVPPAGNAQG</sequence>
<gene>
    <name evidence="1" type="ORF">QFW77_02615</name>
</gene>
<name>A0ABT6J6R9_9GAMM</name>
<keyword evidence="2" id="KW-1185">Reference proteome</keyword>
<dbReference type="SUPFAM" id="SSF54909">
    <property type="entry name" value="Dimeric alpha+beta barrel"/>
    <property type="match status" value="1"/>
</dbReference>
<evidence type="ECO:0000313" key="2">
    <source>
        <dbReference type="Proteomes" id="UP001156940"/>
    </source>
</evidence>